<dbReference type="Proteomes" id="UP000658997">
    <property type="component" value="Unassembled WGS sequence"/>
</dbReference>
<organism evidence="1 2">
    <name type="scientific">Ustilago bromivora</name>
    <dbReference type="NCBI Taxonomy" id="307758"/>
    <lineage>
        <taxon>Eukaryota</taxon>
        <taxon>Fungi</taxon>
        <taxon>Dikarya</taxon>
        <taxon>Basidiomycota</taxon>
        <taxon>Ustilaginomycotina</taxon>
        <taxon>Ustilaginomycetes</taxon>
        <taxon>Ustilaginales</taxon>
        <taxon>Ustilaginaceae</taxon>
        <taxon>Ustilago</taxon>
    </lineage>
</organism>
<accession>A0A8H8TUV0</accession>
<reference evidence="1" key="1">
    <citation type="submission" date="2018-08" db="EMBL/GenBank/DDBJ databases">
        <authorList>
            <person name="Guldener U."/>
        </authorList>
    </citation>
    <scope>NUCLEOTIDE SEQUENCE</scope>
    <source>
        <strain evidence="1">UB2</strain>
    </source>
</reference>
<dbReference type="InterPro" id="IPR019727">
    <property type="entry name" value="ATP_synth_F0_fsu_mt_fun"/>
</dbReference>
<dbReference type="GO" id="GO:0046933">
    <property type="term" value="F:proton-transporting ATP synthase activity, rotational mechanism"/>
    <property type="evidence" value="ECO:0007669"/>
    <property type="project" value="TreeGrafter"/>
</dbReference>
<dbReference type="PANTHER" id="PTHR28161:SF1">
    <property type="entry name" value="ATP SYNTHASE SUBUNIT F, MITOCHONDRIAL"/>
    <property type="match status" value="1"/>
</dbReference>
<gene>
    <name evidence="1" type="ORF">UBRO2_05171</name>
</gene>
<name>A0A8H8TUV0_9BASI</name>
<evidence type="ECO:0000313" key="1">
    <source>
        <dbReference type="EMBL" id="SYW83469.1"/>
    </source>
</evidence>
<evidence type="ECO:0000313" key="2">
    <source>
        <dbReference type="Proteomes" id="UP000658997"/>
    </source>
</evidence>
<dbReference type="Pfam" id="PF10791">
    <property type="entry name" value="F1F0-ATPsyn_F"/>
    <property type="match status" value="1"/>
</dbReference>
<protein>
    <submittedName>
        <fullName evidence="1">Related to ATP17 - ATP synthase complex, subunit f</fullName>
    </submittedName>
</protein>
<keyword evidence="2" id="KW-1185">Reference proteome</keyword>
<sequence>MFARTVVRQAGPSTNLFRLGGVRANSSLPIPPKIATPKSVQGPGGSSARMESVVGFYKALPKGDAPQKRGGGIKARYFDGKNASGKPIVATLFTLFLIGYSIDYATHLREFQPAKNDSLMDMQQR</sequence>
<proteinExistence type="predicted"/>
<dbReference type="EMBL" id="ULHB01000147">
    <property type="protein sequence ID" value="SYW83469.1"/>
    <property type="molecule type" value="Genomic_DNA"/>
</dbReference>
<dbReference type="PANTHER" id="PTHR28161">
    <property type="entry name" value="ATP SYNTHASE SUBUNIT F, MITOCHONDRIAL"/>
    <property type="match status" value="1"/>
</dbReference>
<dbReference type="AlphaFoldDB" id="A0A8H8TUV0"/>
<comment type="caution">
    <text evidence="1">The sequence shown here is derived from an EMBL/GenBank/DDBJ whole genome shotgun (WGS) entry which is preliminary data.</text>
</comment>